<dbReference type="Proteomes" id="UP001187531">
    <property type="component" value="Unassembled WGS sequence"/>
</dbReference>
<gene>
    <name evidence="1" type="ORF">QYM36_016189</name>
</gene>
<accession>A0AA88HI59</accession>
<dbReference type="AlphaFoldDB" id="A0AA88HI59"/>
<sequence length="109" mass="12898">MSLSTIPSAEDIARLKSRVEYLRVELVKRTEDFQEKRRDIKAFMDVLKVQPTIEFEKMVINEEIPSFPLSIDTMYKKIYDLYKDRVDRARTESGKIKIELATLMDRPIL</sequence>
<evidence type="ECO:0000313" key="1">
    <source>
        <dbReference type="EMBL" id="KAK2706081.1"/>
    </source>
</evidence>
<comment type="caution">
    <text evidence="1">The sequence shown here is derived from an EMBL/GenBank/DDBJ whole genome shotgun (WGS) entry which is preliminary data.</text>
</comment>
<dbReference type="Pfam" id="PF03999">
    <property type="entry name" value="MAP65_ASE1"/>
    <property type="match status" value="1"/>
</dbReference>
<name>A0AA88HI59_ARTSF</name>
<organism evidence="1 2">
    <name type="scientific">Artemia franciscana</name>
    <name type="common">Brine shrimp</name>
    <name type="synonym">Artemia sanfranciscana</name>
    <dbReference type="NCBI Taxonomy" id="6661"/>
    <lineage>
        <taxon>Eukaryota</taxon>
        <taxon>Metazoa</taxon>
        <taxon>Ecdysozoa</taxon>
        <taxon>Arthropoda</taxon>
        <taxon>Crustacea</taxon>
        <taxon>Branchiopoda</taxon>
        <taxon>Anostraca</taxon>
        <taxon>Artemiidae</taxon>
        <taxon>Artemia</taxon>
    </lineage>
</organism>
<proteinExistence type="predicted"/>
<dbReference type="EMBL" id="JAVRJZ010000020">
    <property type="protein sequence ID" value="KAK2706081.1"/>
    <property type="molecule type" value="Genomic_DNA"/>
</dbReference>
<reference evidence="1" key="1">
    <citation type="submission" date="2023-07" db="EMBL/GenBank/DDBJ databases">
        <title>Chromosome-level genome assembly of Artemia franciscana.</title>
        <authorList>
            <person name="Jo E."/>
        </authorList>
    </citation>
    <scope>NUCLEOTIDE SEQUENCE</scope>
    <source>
        <tissue evidence="1">Whole body</tissue>
    </source>
</reference>
<evidence type="ECO:0000313" key="2">
    <source>
        <dbReference type="Proteomes" id="UP001187531"/>
    </source>
</evidence>
<keyword evidence="2" id="KW-1185">Reference proteome</keyword>
<protein>
    <submittedName>
        <fullName evidence="1">Uncharacterized protein</fullName>
    </submittedName>
</protein>